<organism evidence="10 11">
    <name type="scientific">Rubus argutus</name>
    <name type="common">Southern blackberry</name>
    <dbReference type="NCBI Taxonomy" id="59490"/>
    <lineage>
        <taxon>Eukaryota</taxon>
        <taxon>Viridiplantae</taxon>
        <taxon>Streptophyta</taxon>
        <taxon>Embryophyta</taxon>
        <taxon>Tracheophyta</taxon>
        <taxon>Spermatophyta</taxon>
        <taxon>Magnoliopsida</taxon>
        <taxon>eudicotyledons</taxon>
        <taxon>Gunneridae</taxon>
        <taxon>Pentapetalae</taxon>
        <taxon>rosids</taxon>
        <taxon>fabids</taxon>
        <taxon>Rosales</taxon>
        <taxon>Rosaceae</taxon>
        <taxon>Rosoideae</taxon>
        <taxon>Rosoideae incertae sedis</taxon>
        <taxon>Rubus</taxon>
    </lineage>
</organism>
<dbReference type="SUPFAM" id="SSF52058">
    <property type="entry name" value="L domain-like"/>
    <property type="match status" value="3"/>
</dbReference>
<dbReference type="GO" id="GO:0006952">
    <property type="term" value="P:defense response"/>
    <property type="evidence" value="ECO:0007669"/>
    <property type="project" value="UniProtKB-KW"/>
</dbReference>
<protein>
    <recommendedName>
        <fullName evidence="12">Disease resistance RPP13-like protein 1</fullName>
    </recommendedName>
</protein>
<proteinExistence type="predicted"/>
<dbReference type="Pfam" id="PF00931">
    <property type="entry name" value="NB-ARC"/>
    <property type="match status" value="1"/>
</dbReference>
<dbReference type="Proteomes" id="UP001457282">
    <property type="component" value="Unassembled WGS sequence"/>
</dbReference>
<dbReference type="PANTHER" id="PTHR36766">
    <property type="entry name" value="PLANT BROAD-SPECTRUM MILDEW RESISTANCE PROTEIN RPW8"/>
    <property type="match status" value="1"/>
</dbReference>
<evidence type="ECO:0008006" key="12">
    <source>
        <dbReference type="Google" id="ProtNLM"/>
    </source>
</evidence>
<dbReference type="Gene3D" id="1.10.10.10">
    <property type="entry name" value="Winged helix-like DNA-binding domain superfamily/Winged helix DNA-binding domain"/>
    <property type="match status" value="1"/>
</dbReference>
<keyword evidence="11" id="KW-1185">Reference proteome</keyword>
<dbReference type="InterPro" id="IPR001611">
    <property type="entry name" value="Leu-rich_rpt"/>
</dbReference>
<evidence type="ECO:0000256" key="5">
    <source>
        <dbReference type="ARBA" id="ARBA00022840"/>
    </source>
</evidence>
<evidence type="ECO:0000259" key="8">
    <source>
        <dbReference type="Pfam" id="PF23559"/>
    </source>
</evidence>
<keyword evidence="5" id="KW-0067">ATP-binding</keyword>
<dbReference type="InterPro" id="IPR002182">
    <property type="entry name" value="NB-ARC"/>
</dbReference>
<feature type="domain" description="Disease resistance protein winged helix" evidence="8">
    <location>
        <begin position="422"/>
        <end position="491"/>
    </location>
</feature>
<dbReference type="PROSITE" id="PS51450">
    <property type="entry name" value="LRR"/>
    <property type="match status" value="1"/>
</dbReference>
<dbReference type="Pfam" id="PF23559">
    <property type="entry name" value="WHD_DRP"/>
    <property type="match status" value="1"/>
</dbReference>
<evidence type="ECO:0000256" key="2">
    <source>
        <dbReference type="ARBA" id="ARBA00022737"/>
    </source>
</evidence>
<evidence type="ECO:0000313" key="11">
    <source>
        <dbReference type="Proteomes" id="UP001457282"/>
    </source>
</evidence>
<feature type="domain" description="R13L1/DRL21-like LRR repeat region" evidence="9">
    <location>
        <begin position="679"/>
        <end position="802"/>
    </location>
</feature>
<dbReference type="Gene3D" id="3.80.10.10">
    <property type="entry name" value="Ribonuclease Inhibitor"/>
    <property type="match status" value="4"/>
</dbReference>
<dbReference type="InterPro" id="IPR058922">
    <property type="entry name" value="WHD_DRP"/>
</dbReference>
<evidence type="ECO:0000256" key="3">
    <source>
        <dbReference type="ARBA" id="ARBA00022741"/>
    </source>
</evidence>
<dbReference type="GO" id="GO:0051707">
    <property type="term" value="P:response to other organism"/>
    <property type="evidence" value="ECO:0007669"/>
    <property type="project" value="UniProtKB-ARBA"/>
</dbReference>
<dbReference type="FunFam" id="1.10.10.10:FF:000322">
    <property type="entry name" value="Probable disease resistance protein At1g63360"/>
    <property type="match status" value="1"/>
</dbReference>
<feature type="domain" description="NB-ARC" evidence="6">
    <location>
        <begin position="171"/>
        <end position="340"/>
    </location>
</feature>
<dbReference type="Gene3D" id="3.40.50.300">
    <property type="entry name" value="P-loop containing nucleotide triphosphate hydrolases"/>
    <property type="match status" value="1"/>
</dbReference>
<dbReference type="Pfam" id="PF18052">
    <property type="entry name" value="Rx_N"/>
    <property type="match status" value="1"/>
</dbReference>
<evidence type="ECO:0000256" key="4">
    <source>
        <dbReference type="ARBA" id="ARBA00022821"/>
    </source>
</evidence>
<dbReference type="GO" id="GO:0005524">
    <property type="term" value="F:ATP binding"/>
    <property type="evidence" value="ECO:0007669"/>
    <property type="project" value="UniProtKB-KW"/>
</dbReference>
<evidence type="ECO:0000259" key="6">
    <source>
        <dbReference type="Pfam" id="PF00931"/>
    </source>
</evidence>
<dbReference type="InterPro" id="IPR036388">
    <property type="entry name" value="WH-like_DNA-bd_sf"/>
</dbReference>
<dbReference type="InterPro" id="IPR041118">
    <property type="entry name" value="Rx_N"/>
</dbReference>
<keyword evidence="2" id="KW-0677">Repeat</keyword>
<dbReference type="InterPro" id="IPR042197">
    <property type="entry name" value="Apaf_helical"/>
</dbReference>
<sequence>MGEAVLGAFLSVLLEKLAHREVLDYFGRLMGVDKKALAKWTATLTTIDAVLNDAEEKQLTDKGVRLWLDDLRDLAYDVEDLLDTIATEMLKRRIERQQGSTSKSWISSLSKPKFNFSVNSEIKNITHRLEEKTKREKQFGLKKLGVSTKPWKMPPSTCQLEGPVIGRDEVKKQIVDKLLSKEEHCSSNFQVVAIVGTGGLGKTTLAKHVFNDAATEQFSPKGWVCVSDDFDLLRVATAILESVTSGNVKEYKELNAVQDKLSKELAGKKFFIVLDDVWNTCKYNQWTTLQSSFHVGAAGSKIIVTTRDANVAMMMGDTNPYNLGLIPEDDCWKIFEHHALLNNRPQNVDLLKEKVTSKCNGLPLAAKTLGGLLRCKGVDQWDEILDHKMWNLSEETDILPALKLSYHYLPSNLKRCFTYCAILPNDYEFGEKQLILLWMAEGLLQQKPEEKKQMEDLGSDCFQELVSRSLFQKSSKGNSQYIMHDLITDLARWAAGKTCSRLEDKPNSDLPKSRHSSYIPAEYDGVKKLEVYSEVVRLRTFLPLSDSFRFRYLAPKVTSDLLSKLQYLRVLSFNGYQITELPDTIGKLKHLRYLDLTDTPITSLPDSTSTLYNLQTLILESCDELKSLPTNMSNLINLRHLNNSDVPSLEQMPPQLGRLTNLQTLPNFVVGKGSGSGVREIESLSHLQGTLRLSKLENVIFAEDARSASLQRKERLEALFLEWSDSSVSTEIAADVLDKLQPHTKLKELTITGYAGLRLPTWIGDPSFSKMVRVRLQGCNHCQFLPPFGQLPGLKELHIQGMDAVESVGPEFYGECNMPFQALETLEFEKLKIWKEWSSCQQDEGIGVFSCLKKISIRDCPKLECSLPEKLDSLTKLEISGCEELVVSISNYKQLHESDIENCKPVMHTSPVHFELLESLCFSNISELKITAKEAFMKSLETVKDLEITGCEELTSSFQNEDRLLQHLISLGRLRIEDNCALVEKLGKEAEQLLQLRILDCKLEFLTLSKCASLLKVPEGLHHLTSLQELHMYECSSLVSFPDVGLPPSLKVITIEKCPSLLYFARCQIAPRLRRIQILECENLKSLIEKEEEVVDGCCLESLSIKDCPSLLSVLCNGQLPRILWIMRCRQLELISDRPLDDTCQLKQITIENCPNLKSLPEGLCHLTNLRSFRIYSCQSLVSLPTMSVRLRKMHISNCNKLEIDIQNLKSLEELSIDDCEGLIFFPPNLTSFTIWEMKNCKALLESQGLHKLTSLRELKIWGIDDRDLVSFPAVEKKKKNEMMLQLPKSLVYIYISSFPNLKKLSNFQFLTSLEHLDIYNCPKLASIPEEGLPLSLEQLEICKCPLLEERCKGGYWPKIANIPCVRIDRKLICK</sequence>
<dbReference type="InterPro" id="IPR056789">
    <property type="entry name" value="LRR_R13L1-DRL21"/>
</dbReference>
<reference evidence="10 11" key="1">
    <citation type="journal article" date="2023" name="G3 (Bethesda)">
        <title>A chromosome-length genome assembly and annotation of blackberry (Rubus argutus, cv. 'Hillquist').</title>
        <authorList>
            <person name="Bruna T."/>
            <person name="Aryal R."/>
            <person name="Dudchenko O."/>
            <person name="Sargent D.J."/>
            <person name="Mead D."/>
            <person name="Buti M."/>
            <person name="Cavallini A."/>
            <person name="Hytonen T."/>
            <person name="Andres J."/>
            <person name="Pham M."/>
            <person name="Weisz D."/>
            <person name="Mascagni F."/>
            <person name="Usai G."/>
            <person name="Natali L."/>
            <person name="Bassil N."/>
            <person name="Fernandez G.E."/>
            <person name="Lomsadze A."/>
            <person name="Armour M."/>
            <person name="Olukolu B."/>
            <person name="Poorten T."/>
            <person name="Britton C."/>
            <person name="Davik J."/>
            <person name="Ashrafi H."/>
            <person name="Aiden E.L."/>
            <person name="Borodovsky M."/>
            <person name="Worthington M."/>
        </authorList>
    </citation>
    <scope>NUCLEOTIDE SEQUENCE [LARGE SCALE GENOMIC DNA]</scope>
    <source>
        <strain evidence="10">PI 553951</strain>
    </source>
</reference>
<evidence type="ECO:0000259" key="7">
    <source>
        <dbReference type="Pfam" id="PF18052"/>
    </source>
</evidence>
<feature type="domain" description="Disease resistance N-terminal" evidence="7">
    <location>
        <begin position="9"/>
        <end position="100"/>
    </location>
</feature>
<comment type="caution">
    <text evidence="10">The sequence shown here is derived from an EMBL/GenBank/DDBJ whole genome shotgun (WGS) entry which is preliminary data.</text>
</comment>
<dbReference type="InterPro" id="IPR027417">
    <property type="entry name" value="P-loop_NTPase"/>
</dbReference>
<dbReference type="PANTHER" id="PTHR36766:SF51">
    <property type="entry name" value="DISEASE RESISTANCE RPP13-LIKE PROTEIN 1"/>
    <property type="match status" value="1"/>
</dbReference>
<keyword evidence="3" id="KW-0547">Nucleotide-binding</keyword>
<keyword evidence="1" id="KW-0433">Leucine-rich repeat</keyword>
<name>A0AAW1VDJ8_RUBAR</name>
<evidence type="ECO:0000256" key="1">
    <source>
        <dbReference type="ARBA" id="ARBA00022614"/>
    </source>
</evidence>
<dbReference type="SUPFAM" id="SSF52540">
    <property type="entry name" value="P-loop containing nucleoside triphosphate hydrolases"/>
    <property type="match status" value="1"/>
</dbReference>
<evidence type="ECO:0000259" key="9">
    <source>
        <dbReference type="Pfam" id="PF25019"/>
    </source>
</evidence>
<dbReference type="Gene3D" id="1.20.5.4130">
    <property type="match status" value="1"/>
</dbReference>
<accession>A0AAW1VDJ8</accession>
<evidence type="ECO:0000313" key="10">
    <source>
        <dbReference type="EMBL" id="KAK9901513.1"/>
    </source>
</evidence>
<dbReference type="PRINTS" id="PR00364">
    <property type="entry name" value="DISEASERSIST"/>
</dbReference>
<keyword evidence="4" id="KW-0611">Plant defense</keyword>
<gene>
    <name evidence="10" type="ORF">M0R45_002046</name>
</gene>
<dbReference type="InterPro" id="IPR032675">
    <property type="entry name" value="LRR_dom_sf"/>
</dbReference>
<dbReference type="Pfam" id="PF25019">
    <property type="entry name" value="LRR_R13L1-DRL21"/>
    <property type="match status" value="1"/>
</dbReference>
<dbReference type="EMBL" id="JBEDUW010000291">
    <property type="protein sequence ID" value="KAK9901513.1"/>
    <property type="molecule type" value="Genomic_DNA"/>
</dbReference>
<dbReference type="Gene3D" id="1.10.8.430">
    <property type="entry name" value="Helical domain of apoptotic protease-activating factors"/>
    <property type="match status" value="1"/>
</dbReference>
<dbReference type="GO" id="GO:0043531">
    <property type="term" value="F:ADP binding"/>
    <property type="evidence" value="ECO:0007669"/>
    <property type="project" value="InterPro"/>
</dbReference>